<name>A0ABU1SFS7_9MICO</name>
<evidence type="ECO:0000313" key="1">
    <source>
        <dbReference type="EMBL" id="MDR6868158.1"/>
    </source>
</evidence>
<gene>
    <name evidence="1" type="ORF">J2Y69_002769</name>
</gene>
<dbReference type="EMBL" id="JAVDUM010000012">
    <property type="protein sequence ID" value="MDR6868158.1"/>
    <property type="molecule type" value="Genomic_DNA"/>
</dbReference>
<comment type="caution">
    <text evidence="1">The sequence shown here is derived from an EMBL/GenBank/DDBJ whole genome shotgun (WGS) entry which is preliminary data.</text>
</comment>
<protein>
    <submittedName>
        <fullName evidence="1">Uncharacterized protein</fullName>
    </submittedName>
</protein>
<proteinExistence type="predicted"/>
<keyword evidence="2" id="KW-1185">Reference proteome</keyword>
<dbReference type="RefSeq" id="WP_310021697.1">
    <property type="nucleotide sequence ID" value="NZ_JAVDUM010000012.1"/>
</dbReference>
<reference evidence="1 2" key="1">
    <citation type="submission" date="2023-07" db="EMBL/GenBank/DDBJ databases">
        <title>Sorghum-associated microbial communities from plants grown in Nebraska, USA.</title>
        <authorList>
            <person name="Schachtman D."/>
        </authorList>
    </citation>
    <scope>NUCLEOTIDE SEQUENCE [LARGE SCALE GENOMIC DNA]</scope>
    <source>
        <strain evidence="1 2">2980</strain>
    </source>
</reference>
<sequence length="96" mass="10619">MNPMEQAAAIAQRIVQIANSENFGDFRSEMIHETTVDDLMTDSTDPFRFVRAVAVVQLLGIALVEILDEAKSAPPPAVRVLRRPAAVDDELRERDG</sequence>
<accession>A0ABU1SFS7</accession>
<dbReference type="Proteomes" id="UP001259347">
    <property type="component" value="Unassembled WGS sequence"/>
</dbReference>
<evidence type="ECO:0000313" key="2">
    <source>
        <dbReference type="Proteomes" id="UP001259347"/>
    </source>
</evidence>
<organism evidence="1 2">
    <name type="scientific">Microbacterium resistens</name>
    <dbReference type="NCBI Taxonomy" id="156977"/>
    <lineage>
        <taxon>Bacteria</taxon>
        <taxon>Bacillati</taxon>
        <taxon>Actinomycetota</taxon>
        <taxon>Actinomycetes</taxon>
        <taxon>Micrococcales</taxon>
        <taxon>Microbacteriaceae</taxon>
        <taxon>Microbacterium</taxon>
    </lineage>
</organism>